<name>A0A060PJ94_9BURK</name>
<proteinExistence type="predicted"/>
<gene>
    <name evidence="3" type="ORF">BRPE64_ECDS01110</name>
</gene>
<dbReference type="PANTHER" id="PTHR30006">
    <property type="entry name" value="THIAMINE-BINDING PERIPLASMIC PROTEIN-RELATED"/>
    <property type="match status" value="1"/>
</dbReference>
<dbReference type="HOGENOM" id="CLU_026974_4_1_4"/>
<dbReference type="Gene3D" id="3.40.190.10">
    <property type="entry name" value="Periplasmic binding protein-like II"/>
    <property type="match status" value="2"/>
</dbReference>
<dbReference type="GO" id="GO:0030975">
    <property type="term" value="F:thiamine binding"/>
    <property type="evidence" value="ECO:0007669"/>
    <property type="project" value="TreeGrafter"/>
</dbReference>
<dbReference type="EMBL" id="AP013062">
    <property type="protein sequence ID" value="BAO93993.1"/>
    <property type="molecule type" value="Genomic_DNA"/>
</dbReference>
<dbReference type="PANTHER" id="PTHR30006:SF2">
    <property type="entry name" value="ABC TRANSPORTER SUBSTRATE-BINDING PROTEIN"/>
    <property type="match status" value="1"/>
</dbReference>
<dbReference type="OrthoDB" id="6529964at2"/>
<keyword evidence="3" id="KW-0614">Plasmid</keyword>
<protein>
    <submittedName>
        <fullName evidence="3">Extracellular solute-binding protein family 1</fullName>
    </submittedName>
</protein>
<dbReference type="SUPFAM" id="SSF53850">
    <property type="entry name" value="Periplasmic binding protein-like II"/>
    <property type="match status" value="1"/>
</dbReference>
<sequence>MQDIKRGRRQAIKTLGAALAASSLPMPFISTARAQEKNFAGKTLRLLTWSDDTGAAALRNIAATFSQKTGARVVADRADGTSGMVAKVKAAGDRPTYDVITLAGVGASGLADAGLLMKPDLNQLPNLKDVAAQYRTGANGFGIGYLLWSDGLIYSTSSVKTPPSTYEALWDPKYAGRIFLPPPEWAEAVDLAIIAAKMAGGSQQNIEPGFVKLAQLKDRVLTLGENPNQVADLFRTGSLDIGGIYSPAFFPNQLRKPEYKMAVTYGMKEGFATQLMFTVIPKAHPGDIELIHAFINHSLDAGVQGRMAADVLNGPVNSKAVIPAESRAFVPSAQQIAENAVLHDDKALAAVQPAWIKRYTEIFSA</sequence>
<keyword evidence="1 2" id="KW-0732">Signal</keyword>
<dbReference type="GO" id="GO:0030976">
    <property type="term" value="F:thiamine pyrophosphate binding"/>
    <property type="evidence" value="ECO:0007669"/>
    <property type="project" value="TreeGrafter"/>
</dbReference>
<dbReference type="KEGG" id="buo:BRPE64_ECDS01110"/>
<evidence type="ECO:0000256" key="1">
    <source>
        <dbReference type="ARBA" id="ARBA00022729"/>
    </source>
</evidence>
<dbReference type="Proteomes" id="UP000013966">
    <property type="component" value="Plasmid p2"/>
</dbReference>
<reference evidence="3 4" key="1">
    <citation type="journal article" date="2013" name="Genome Announc.">
        <title>Complete Genome Sequence of Burkholderia sp. Strain RPE64, Bacterial Symbiont of the Bean Bug Riptortus pedestris.</title>
        <authorList>
            <person name="Shibata T.F."/>
            <person name="Maeda T."/>
            <person name="Nikoh N."/>
            <person name="Yamaguchi K."/>
            <person name="Oshima K."/>
            <person name="Hattori M."/>
            <person name="Nishiyama T."/>
            <person name="Hasebe M."/>
            <person name="Fukatsu T."/>
            <person name="Kikuchi Y."/>
            <person name="Shigenobu S."/>
        </authorList>
    </citation>
    <scope>NUCLEOTIDE SEQUENCE [LARGE SCALE GENOMIC DNA]</scope>
    <source>
        <plasmid evidence="3 4">p2</plasmid>
    </source>
</reference>
<evidence type="ECO:0000313" key="3">
    <source>
        <dbReference type="EMBL" id="BAO93993.1"/>
    </source>
</evidence>
<dbReference type="RefSeq" id="WP_044044061.1">
    <property type="nucleotide sequence ID" value="NC_021295.1"/>
</dbReference>
<dbReference type="InterPro" id="IPR006059">
    <property type="entry name" value="SBP"/>
</dbReference>
<organism evidence="3 4">
    <name type="scientific">Caballeronia insecticola</name>
    <dbReference type="NCBI Taxonomy" id="758793"/>
    <lineage>
        <taxon>Bacteria</taxon>
        <taxon>Pseudomonadati</taxon>
        <taxon>Pseudomonadota</taxon>
        <taxon>Betaproteobacteria</taxon>
        <taxon>Burkholderiales</taxon>
        <taxon>Burkholderiaceae</taxon>
        <taxon>Caballeronia</taxon>
    </lineage>
</organism>
<feature type="signal peptide" evidence="2">
    <location>
        <begin position="1"/>
        <end position="34"/>
    </location>
</feature>
<dbReference type="GO" id="GO:0015888">
    <property type="term" value="P:thiamine transport"/>
    <property type="evidence" value="ECO:0007669"/>
    <property type="project" value="TreeGrafter"/>
</dbReference>
<dbReference type="PROSITE" id="PS51318">
    <property type="entry name" value="TAT"/>
    <property type="match status" value="1"/>
</dbReference>
<reference evidence="3 4" key="2">
    <citation type="journal article" date="2018" name="Int. J. Syst. Evol. Microbiol.">
        <title>Burkholderia insecticola sp. nov., a gut symbiotic bacterium of the bean bug Riptortus pedestris.</title>
        <authorList>
            <person name="Takeshita K."/>
            <person name="Tamaki H."/>
            <person name="Ohbayashi T."/>
            <person name="Meng X.-Y."/>
            <person name="Sone T."/>
            <person name="Mitani Y."/>
            <person name="Peeters C."/>
            <person name="Kikuchi Y."/>
            <person name="Vandamme P."/>
        </authorList>
    </citation>
    <scope>NUCLEOTIDE SEQUENCE [LARGE SCALE GENOMIC DNA]</scope>
    <source>
        <strain evidence="3">RPE64</strain>
        <plasmid evidence="3 4">p2</plasmid>
    </source>
</reference>
<evidence type="ECO:0000313" key="4">
    <source>
        <dbReference type="Proteomes" id="UP000013966"/>
    </source>
</evidence>
<geneLocation type="plasmid" evidence="3 4">
    <name>p2</name>
</geneLocation>
<dbReference type="Pfam" id="PF13416">
    <property type="entry name" value="SBP_bac_8"/>
    <property type="match status" value="1"/>
</dbReference>
<evidence type="ECO:0000256" key="2">
    <source>
        <dbReference type="SAM" id="SignalP"/>
    </source>
</evidence>
<dbReference type="GO" id="GO:0030288">
    <property type="term" value="C:outer membrane-bounded periplasmic space"/>
    <property type="evidence" value="ECO:0007669"/>
    <property type="project" value="TreeGrafter"/>
</dbReference>
<keyword evidence="4" id="KW-1185">Reference proteome</keyword>
<dbReference type="AlphaFoldDB" id="A0A060PJ94"/>
<accession>A0A060PJ94</accession>
<feature type="chain" id="PRO_5001584890" evidence="2">
    <location>
        <begin position="35"/>
        <end position="365"/>
    </location>
</feature>
<dbReference type="InterPro" id="IPR006311">
    <property type="entry name" value="TAT_signal"/>
</dbReference>